<dbReference type="Pfam" id="PF08240">
    <property type="entry name" value="ADH_N"/>
    <property type="match status" value="1"/>
</dbReference>
<dbReference type="InterPro" id="IPR011032">
    <property type="entry name" value="GroES-like_sf"/>
</dbReference>
<dbReference type="InterPro" id="IPR016035">
    <property type="entry name" value="Acyl_Trfase/lysoPLipase"/>
</dbReference>
<evidence type="ECO:0000256" key="6">
    <source>
        <dbReference type="ARBA" id="ARBA00023315"/>
    </source>
</evidence>
<dbReference type="InterPro" id="IPR018201">
    <property type="entry name" value="Ketoacyl_synth_AS"/>
</dbReference>
<dbReference type="PROSITE" id="PS00606">
    <property type="entry name" value="KS3_1"/>
    <property type="match status" value="1"/>
</dbReference>
<dbReference type="InterPro" id="IPR001227">
    <property type="entry name" value="Ac_transferase_dom_sf"/>
</dbReference>
<reference evidence="12" key="1">
    <citation type="submission" date="2016-10" db="EMBL/GenBank/DDBJ databases">
        <authorList>
            <person name="Varghese N."/>
            <person name="Submissions S."/>
        </authorList>
    </citation>
    <scope>NUCLEOTIDE SEQUENCE [LARGE SCALE GENOMIC DNA]</scope>
    <source>
        <strain evidence="12">CGMCC 4.6609</strain>
    </source>
</reference>
<evidence type="ECO:0000313" key="11">
    <source>
        <dbReference type="EMBL" id="SDP98143.1"/>
    </source>
</evidence>
<keyword evidence="2" id="KW-0597">Phosphoprotein</keyword>
<evidence type="ECO:0000256" key="5">
    <source>
        <dbReference type="ARBA" id="ARBA00023268"/>
    </source>
</evidence>
<dbReference type="CDD" id="cd05195">
    <property type="entry name" value="enoyl_red"/>
    <property type="match status" value="1"/>
</dbReference>
<dbReference type="OrthoDB" id="9778690at2"/>
<dbReference type="PROSITE" id="PS51257">
    <property type="entry name" value="PROKAR_LIPOPROTEIN"/>
    <property type="match status" value="1"/>
</dbReference>
<dbReference type="InterPro" id="IPR050091">
    <property type="entry name" value="PKS_NRPS_Biosynth_Enz"/>
</dbReference>
<dbReference type="Pfam" id="PF02801">
    <property type="entry name" value="Ketoacyl-synt_C"/>
    <property type="match status" value="1"/>
</dbReference>
<dbReference type="GO" id="GO:0031177">
    <property type="term" value="F:phosphopantetheine binding"/>
    <property type="evidence" value="ECO:0007669"/>
    <property type="project" value="InterPro"/>
</dbReference>
<dbReference type="CDD" id="cd00833">
    <property type="entry name" value="PKS"/>
    <property type="match status" value="1"/>
</dbReference>
<dbReference type="InterPro" id="IPR014043">
    <property type="entry name" value="Acyl_transferase_dom"/>
</dbReference>
<dbReference type="InterPro" id="IPR016039">
    <property type="entry name" value="Thiolase-like"/>
</dbReference>
<dbReference type="InterPro" id="IPR013968">
    <property type="entry name" value="PKS_KR"/>
</dbReference>
<dbReference type="InterPro" id="IPR020841">
    <property type="entry name" value="PKS_Beta-ketoAc_synthase_dom"/>
</dbReference>
<dbReference type="Pfam" id="PF00550">
    <property type="entry name" value="PP-binding"/>
    <property type="match status" value="1"/>
</dbReference>
<dbReference type="STRING" id="641025.SAMN05421507_1367"/>
<dbReference type="InterPro" id="IPR014030">
    <property type="entry name" value="Ketoacyl_synth_N"/>
</dbReference>
<feature type="region of interest" description="N-terminal hotdog fold" evidence="7">
    <location>
        <begin position="882"/>
        <end position="1000"/>
    </location>
</feature>
<feature type="domain" description="Carrier" evidence="8">
    <location>
        <begin position="2321"/>
        <end position="2396"/>
    </location>
</feature>
<dbReference type="InterPro" id="IPR057326">
    <property type="entry name" value="KR_dom"/>
</dbReference>
<dbReference type="InterPro" id="IPR049552">
    <property type="entry name" value="PKS_DH_N"/>
</dbReference>
<organism evidence="11 12">
    <name type="scientific">Lentzea jiangxiensis</name>
    <dbReference type="NCBI Taxonomy" id="641025"/>
    <lineage>
        <taxon>Bacteria</taxon>
        <taxon>Bacillati</taxon>
        <taxon>Actinomycetota</taxon>
        <taxon>Actinomycetes</taxon>
        <taxon>Pseudonocardiales</taxon>
        <taxon>Pseudonocardiaceae</taxon>
        <taxon>Lentzea</taxon>
    </lineage>
</organism>
<dbReference type="Gene3D" id="3.40.47.10">
    <property type="match status" value="1"/>
</dbReference>
<dbReference type="PROSITE" id="PS52004">
    <property type="entry name" value="KS3_2"/>
    <property type="match status" value="1"/>
</dbReference>
<evidence type="ECO:0000256" key="3">
    <source>
        <dbReference type="ARBA" id="ARBA00022679"/>
    </source>
</evidence>
<dbReference type="SUPFAM" id="SSF53901">
    <property type="entry name" value="Thiolase-like"/>
    <property type="match status" value="1"/>
</dbReference>
<feature type="domain" description="Ketosynthase family 3 (KS3)" evidence="9">
    <location>
        <begin position="10"/>
        <end position="429"/>
    </location>
</feature>
<dbReference type="Pfam" id="PF00109">
    <property type="entry name" value="ketoacyl-synt"/>
    <property type="match status" value="1"/>
</dbReference>
<dbReference type="InterPro" id="IPR013149">
    <property type="entry name" value="ADH-like_C"/>
</dbReference>
<keyword evidence="6" id="KW-0012">Acyltransferase</keyword>
<dbReference type="GO" id="GO:0006633">
    <property type="term" value="P:fatty acid biosynthetic process"/>
    <property type="evidence" value="ECO:0007669"/>
    <property type="project" value="InterPro"/>
</dbReference>
<dbReference type="Gene3D" id="3.10.129.110">
    <property type="entry name" value="Polyketide synthase dehydratase"/>
    <property type="match status" value="1"/>
</dbReference>
<evidence type="ECO:0000256" key="1">
    <source>
        <dbReference type="ARBA" id="ARBA00022450"/>
    </source>
</evidence>
<protein>
    <submittedName>
        <fullName evidence="11">Acyl transferase domain-containing protein</fullName>
    </submittedName>
</protein>
<feature type="active site" description="Proton donor; for dehydratase activity" evidence="7">
    <location>
        <position position="1069"/>
    </location>
</feature>
<dbReference type="InterPro" id="IPR020843">
    <property type="entry name" value="ER"/>
</dbReference>
<dbReference type="PROSITE" id="PS00012">
    <property type="entry name" value="PHOSPHOPANTETHEINE"/>
    <property type="match status" value="1"/>
</dbReference>
<dbReference type="InterPro" id="IPR006162">
    <property type="entry name" value="Ppantetheine_attach_site"/>
</dbReference>
<dbReference type="Pfam" id="PF08242">
    <property type="entry name" value="Methyltransf_12"/>
    <property type="match status" value="1"/>
</dbReference>
<evidence type="ECO:0000256" key="7">
    <source>
        <dbReference type="PROSITE-ProRule" id="PRU01363"/>
    </source>
</evidence>
<gene>
    <name evidence="11" type="ORF">SAMN05421507_1367</name>
</gene>
<keyword evidence="5" id="KW-0511">Multifunctional enzyme</keyword>
<dbReference type="Proteomes" id="UP000199691">
    <property type="component" value="Unassembled WGS sequence"/>
</dbReference>
<dbReference type="GO" id="GO:0004312">
    <property type="term" value="F:fatty acid synthase activity"/>
    <property type="evidence" value="ECO:0007669"/>
    <property type="project" value="TreeGrafter"/>
</dbReference>
<dbReference type="GO" id="GO:0004315">
    <property type="term" value="F:3-oxoacyl-[acyl-carrier-protein] synthase activity"/>
    <property type="evidence" value="ECO:0007669"/>
    <property type="project" value="InterPro"/>
</dbReference>
<dbReference type="Gene3D" id="3.30.70.3290">
    <property type="match status" value="1"/>
</dbReference>
<accession>A0A1H0X5D0</accession>
<feature type="active site" description="Proton acceptor; for dehydratase activity" evidence="7">
    <location>
        <position position="911"/>
    </location>
</feature>
<dbReference type="Gene3D" id="1.10.1200.10">
    <property type="entry name" value="ACP-like"/>
    <property type="match status" value="1"/>
</dbReference>
<dbReference type="InterPro" id="IPR049551">
    <property type="entry name" value="PKS_DH_C"/>
</dbReference>
<dbReference type="GO" id="GO:0016491">
    <property type="term" value="F:oxidoreductase activity"/>
    <property type="evidence" value="ECO:0007669"/>
    <property type="project" value="InterPro"/>
</dbReference>
<proteinExistence type="predicted"/>
<dbReference type="Gene3D" id="3.40.50.150">
    <property type="entry name" value="Vaccinia Virus protein VP39"/>
    <property type="match status" value="1"/>
</dbReference>
<dbReference type="Pfam" id="PF00107">
    <property type="entry name" value="ADH_zinc_N"/>
    <property type="match status" value="1"/>
</dbReference>
<dbReference type="FunFam" id="3.40.50.720:FF:000209">
    <property type="entry name" value="Polyketide synthase Pks12"/>
    <property type="match status" value="1"/>
</dbReference>
<dbReference type="PANTHER" id="PTHR43775">
    <property type="entry name" value="FATTY ACID SYNTHASE"/>
    <property type="match status" value="1"/>
</dbReference>
<evidence type="ECO:0000259" key="9">
    <source>
        <dbReference type="PROSITE" id="PS52004"/>
    </source>
</evidence>
<evidence type="ECO:0000259" key="8">
    <source>
        <dbReference type="PROSITE" id="PS50075"/>
    </source>
</evidence>
<sequence length="2403" mass="254373">MVNEQQRDGSVPIAIVGAACRLPGGIASLDDLWAALMDRRDLVGEMPEGRFDVSRFHDPDPDRPGKGYSFQGGFLPDLGAFDAGFFGISPREAAAMDPQQRMLLELTVEALDDAGLDRAALAGTDTAVFVGQSGVGYGVAQGMQPERIGPYLMTGSAMSISANRISYAFDLRGPSMAVDTACSSALFALHQACEVLRSGGSSLAIAAGTNALVNPNDFIGFAKASMLSPTFRCRAFSADADGYVRAEGAGLVVLKRLEDALTDGDRVHAVLLATGVNTDGRTQGLPVPSAEAQTALLRETYSKAGVRPEDVVYVEAHGTGTPVGDPIECTALGTALGGDREAPLPIGSVKTNIGHLESASGMAGLFKAMLVLRHGTVPASLHGLPANPDIDFAGLGLTAVHEPLTVPSGVVGVNSFGFGGANGHAVLAPPPVQAAGTSSADLVPVLVSARSEEALSAAVEAMCERLDSTSQADFYDLAYTSCLRRTTEPHRAVVLATSPAEAVERFRAADARDTASARGTAATAAGVAFAFSGNGSQWTGMGCTLLNTEPAFRAAVTKVDEALRPKLGWSVLHELASPITSMSDTAIAQPLLFAVQIGLAAVLRDQDVAPAVVFGHSVGEVAAACVSGALDLESACAVIAQRSLAQASTAGTGRMMAVGLPRDRAEEVLAEFDGRLVLAAVNSDRDVTVAGEAAAIEHLGQKLAADDVFARELDLDYAFHSPAMDPIEHQVRVGLADIVSTAPHVPMLSTVTGEAVRDGELDADYWWRNVRLPVLFEPAAAALAEHSVGVVVEIGPHAVLSTYLRRAGHRVVNTLLRGEPGTGLGRQVSAELIVAGADLLPSWFPHRGKVSALPSYPWQREQHWPLAPETWVRTSGTGRVEHPLLGERMPAVDPLWHSTVEPARTPWVADHRVAGAVVMPATGYVEMGLAAGRRVLAGPVEVDGLDILGAMALPWDSAMHHEVQVSLSDEDGVLRVASRSGDVEWTTHARGRVRRMPGGAPAVVREPDSPAAEVMSGNRLYELCAKAGLEYGPMFQGLTALRVYEGEVWADYTCPASQHGYEVHPALLDLALQAGIPLLGLDEPGSRGYLPMSIGRVRMWRQPSSSGRIHVRMRSHSPRESRWDVVIVDERGDVAVELNSCRLRAFGAVLDPPPARLETVLRAAPRTDDSVAPDVPARVVSGPAQGERGLFRDLVTAASGGAMIDAVRALLPGKYWFTTDDLVGAGVLEAHRRLVEMLLSFASDHGWVRHEPCGSWHIVRIPNTAAVYQELASLSESAGVAAPVITCAMRLADALTGRASAAEGENDSVAHFHDTGTPLRFVNTTLRDTVRAFVAAWPADRPLRVLEIGAGTGGATAHVLPELPPERTVYVSSDVSPASFAAAAARFDRFGFVEHRTLDLSSDPAGQGFERGGFDVVIAANSLHTNADVAQAMRYAHWLLAPGGLLLAAESHDTGLFALPSGLSPEFWDQRDSGAALLGLDEWTELLADNGFRDAHSELDPAGIGLSVTVARTAADPLPERRTSGMGTRWLVVVDEPADRDRADAVLAALASTGAEVVEAVAGSTLPRVVTDGIVYVLGGDTDPAEAAVRRADVMRQVAAGHRPGSRLVLLTRPTGLHPAPERALALDDAATWGASRSLANEVPGLTITRVSWDDTGDPAGDARRVVAELFGTDEDEVVLTASGRFVPRVVPIQDTTNEPGVPFRLSVTEPSLSYRLRWDEHPVPQPGPGQVVAEVRAAALNYRDVMYATGLLVPKFADDDEAELLLGLEFAGVVTAVGAGVTGVRPGARVFGSADASFASHVCTAATDLSPLPDSMTFAEAATTTVAWKTVHHGLGTLARLGEGETVLVHGAAGGVGLAAVDYAARRGATVIATAGSDLKRDYLRARGVEHVLDSRSTDFADQVMALTGGRGVDVVLNSLSGEGLARSLEVLAPYGRFVEIGKRDIYDNSRLAMRPLADNISLFAVDVSELDRHQPRLALQENHDVFAAIRSGEYGVLPHRSYPATRIQEALRLMRHSRHIGKIVVTFDEPVEVHRTPRRLTLDPNASYLVTGGLGGFGAATAIRLAERGARHLVLVGRRGTDSPEAAAVVEKLARLGARAEVHAADITDRDAVRNVLAAVERGGHTLRGVVHAAMVLDDRPLTELDDDAFMTAVAPKVRGAVHLDELTGDLDFVVLYSSYSALWGLINQSNYNAGNGFLEAVVRRRRREGKPGIALQWGAIGDTGYVARENIGEQLSLLGSAPITSRMALDALEDLLGSAEREVVAVGDIGSEHIGMLLPSLSTPRLAHFAPTGTQQGTDQLGALLDQIKELDDAGSRQLVMEAMTTEVAAIMRTTPDRVDTSKKLNELGMDSLMVMELSAAMRKAFQFQFSTIHVFRMTGGISTLAAELHDHLKVLAAGR</sequence>
<keyword evidence="4" id="KW-0521">NADP</keyword>
<dbReference type="RefSeq" id="WP_090105430.1">
    <property type="nucleotide sequence ID" value="NZ_FNIX01000036.1"/>
</dbReference>
<dbReference type="InterPro" id="IPR036736">
    <property type="entry name" value="ACP-like_sf"/>
</dbReference>
<dbReference type="InterPro" id="IPR020807">
    <property type="entry name" value="PKS_DH"/>
</dbReference>
<dbReference type="PROSITE" id="PS50075">
    <property type="entry name" value="CARRIER"/>
    <property type="match status" value="1"/>
</dbReference>
<dbReference type="SUPFAM" id="SSF50129">
    <property type="entry name" value="GroES-like"/>
    <property type="match status" value="1"/>
</dbReference>
<evidence type="ECO:0000256" key="2">
    <source>
        <dbReference type="ARBA" id="ARBA00022553"/>
    </source>
</evidence>
<dbReference type="SMART" id="SM00826">
    <property type="entry name" value="PKS_DH"/>
    <property type="match status" value="1"/>
</dbReference>
<dbReference type="SMART" id="SM00827">
    <property type="entry name" value="PKS_AT"/>
    <property type="match status" value="1"/>
</dbReference>
<dbReference type="InterPro" id="IPR016036">
    <property type="entry name" value="Malonyl_transacylase_ACP-bd"/>
</dbReference>
<dbReference type="InterPro" id="IPR009081">
    <property type="entry name" value="PP-bd_ACP"/>
</dbReference>
<dbReference type="PANTHER" id="PTHR43775:SF37">
    <property type="entry name" value="SI:DKEY-61P9.11"/>
    <property type="match status" value="1"/>
</dbReference>
<dbReference type="SUPFAM" id="SSF47336">
    <property type="entry name" value="ACP-like"/>
    <property type="match status" value="1"/>
</dbReference>
<dbReference type="Pfam" id="PF08659">
    <property type="entry name" value="KR"/>
    <property type="match status" value="1"/>
</dbReference>
<dbReference type="InterPro" id="IPR049900">
    <property type="entry name" value="PKS_mFAS_DH"/>
</dbReference>
<dbReference type="InterPro" id="IPR042104">
    <property type="entry name" value="PKS_dehydratase_sf"/>
</dbReference>
<dbReference type="InterPro" id="IPR029063">
    <property type="entry name" value="SAM-dependent_MTases_sf"/>
</dbReference>
<keyword evidence="1" id="KW-0596">Phosphopantetheine</keyword>
<dbReference type="SMART" id="SM00825">
    <property type="entry name" value="PKS_KS"/>
    <property type="match status" value="1"/>
</dbReference>
<keyword evidence="3 11" id="KW-0808">Transferase</keyword>
<feature type="domain" description="PKS/mFAS DH" evidence="10">
    <location>
        <begin position="882"/>
        <end position="1152"/>
    </location>
</feature>
<dbReference type="InterPro" id="IPR020806">
    <property type="entry name" value="PKS_PP-bd"/>
</dbReference>
<dbReference type="Pfam" id="PF00698">
    <property type="entry name" value="Acyl_transf_1"/>
    <property type="match status" value="1"/>
</dbReference>
<dbReference type="SMART" id="SM00829">
    <property type="entry name" value="PKS_ER"/>
    <property type="match status" value="1"/>
</dbReference>
<dbReference type="Pfam" id="PF14765">
    <property type="entry name" value="PS-DH"/>
    <property type="match status" value="1"/>
</dbReference>
<dbReference type="Gene3D" id="3.40.50.720">
    <property type="entry name" value="NAD(P)-binding Rossmann-like Domain"/>
    <property type="match status" value="3"/>
</dbReference>
<dbReference type="CDD" id="cd02440">
    <property type="entry name" value="AdoMet_MTases"/>
    <property type="match status" value="1"/>
</dbReference>
<dbReference type="InterPro" id="IPR013154">
    <property type="entry name" value="ADH-like_N"/>
</dbReference>
<name>A0A1H0X5D0_9PSEU</name>
<dbReference type="PROSITE" id="PS52019">
    <property type="entry name" value="PKS_MFAS_DH"/>
    <property type="match status" value="1"/>
</dbReference>
<evidence type="ECO:0000259" key="10">
    <source>
        <dbReference type="PROSITE" id="PS52019"/>
    </source>
</evidence>
<dbReference type="SMART" id="SM00823">
    <property type="entry name" value="PKS_PP"/>
    <property type="match status" value="1"/>
</dbReference>
<evidence type="ECO:0000256" key="4">
    <source>
        <dbReference type="ARBA" id="ARBA00022857"/>
    </source>
</evidence>
<dbReference type="SUPFAM" id="SSF52151">
    <property type="entry name" value="FabD/lysophospholipase-like"/>
    <property type="match status" value="1"/>
</dbReference>
<dbReference type="InterPro" id="IPR036291">
    <property type="entry name" value="NAD(P)-bd_dom_sf"/>
</dbReference>
<keyword evidence="12" id="KW-1185">Reference proteome</keyword>
<feature type="region of interest" description="C-terminal hotdog fold" evidence="7">
    <location>
        <begin position="1012"/>
        <end position="1152"/>
    </location>
</feature>
<dbReference type="InterPro" id="IPR013217">
    <property type="entry name" value="Methyltransf_12"/>
</dbReference>
<dbReference type="SUPFAM" id="SSF51735">
    <property type="entry name" value="NAD(P)-binding Rossmann-fold domains"/>
    <property type="match status" value="3"/>
</dbReference>
<dbReference type="SUPFAM" id="SSF55048">
    <property type="entry name" value="Probable ACP-binding domain of malonyl-CoA ACP transacylase"/>
    <property type="match status" value="1"/>
</dbReference>
<dbReference type="Pfam" id="PF21089">
    <property type="entry name" value="PKS_DH_N"/>
    <property type="match status" value="1"/>
</dbReference>
<dbReference type="InterPro" id="IPR014031">
    <property type="entry name" value="Ketoacyl_synth_C"/>
</dbReference>
<dbReference type="EMBL" id="FNIX01000036">
    <property type="protein sequence ID" value="SDP98143.1"/>
    <property type="molecule type" value="Genomic_DNA"/>
</dbReference>
<dbReference type="Gene3D" id="3.40.366.10">
    <property type="entry name" value="Malonyl-Coenzyme A Acyl Carrier Protein, domain 2"/>
    <property type="match status" value="1"/>
</dbReference>
<dbReference type="SMART" id="SM00822">
    <property type="entry name" value="PKS_KR"/>
    <property type="match status" value="1"/>
</dbReference>
<dbReference type="Pfam" id="PF16197">
    <property type="entry name" value="KAsynt_C_assoc"/>
    <property type="match status" value="1"/>
</dbReference>
<evidence type="ECO:0000313" key="12">
    <source>
        <dbReference type="Proteomes" id="UP000199691"/>
    </source>
</evidence>
<dbReference type="InterPro" id="IPR032821">
    <property type="entry name" value="PKS_assoc"/>
</dbReference>
<dbReference type="SUPFAM" id="SSF53335">
    <property type="entry name" value="S-adenosyl-L-methionine-dependent methyltransferases"/>
    <property type="match status" value="1"/>
</dbReference>
<dbReference type="Gene3D" id="3.90.180.10">
    <property type="entry name" value="Medium-chain alcohol dehydrogenases, catalytic domain"/>
    <property type="match status" value="1"/>
</dbReference>